<gene>
    <name evidence="2" type="ORF">AKJ08_0796</name>
</gene>
<dbReference type="AlphaFoldDB" id="A0A0K1PBA8"/>
<dbReference type="PANTHER" id="PTHR35462:SF2">
    <property type="entry name" value="TRANSMEMBRANE PROTEIN"/>
    <property type="match status" value="1"/>
</dbReference>
<keyword evidence="3" id="KW-1185">Reference proteome</keyword>
<keyword evidence="2" id="KW-0449">Lipoprotein</keyword>
<evidence type="ECO:0000313" key="3">
    <source>
        <dbReference type="Proteomes" id="UP000055590"/>
    </source>
</evidence>
<name>A0A0K1PBA8_9BACT</name>
<dbReference type="EMBL" id="CP012332">
    <property type="protein sequence ID" value="AKU90409.1"/>
    <property type="molecule type" value="Genomic_DNA"/>
</dbReference>
<organism evidence="2 3">
    <name type="scientific">Vulgatibacter incomptus</name>
    <dbReference type="NCBI Taxonomy" id="1391653"/>
    <lineage>
        <taxon>Bacteria</taxon>
        <taxon>Pseudomonadati</taxon>
        <taxon>Myxococcota</taxon>
        <taxon>Myxococcia</taxon>
        <taxon>Myxococcales</taxon>
        <taxon>Cystobacterineae</taxon>
        <taxon>Vulgatibacteraceae</taxon>
        <taxon>Vulgatibacter</taxon>
    </lineage>
</organism>
<dbReference type="STRING" id="1391653.AKJ08_0796"/>
<dbReference type="Proteomes" id="UP000055590">
    <property type="component" value="Chromosome"/>
</dbReference>
<accession>A0A0K1PBA8</accession>
<evidence type="ECO:0000313" key="2">
    <source>
        <dbReference type="EMBL" id="AKU90409.1"/>
    </source>
</evidence>
<feature type="chain" id="PRO_5005465356" evidence="1">
    <location>
        <begin position="24"/>
        <end position="136"/>
    </location>
</feature>
<evidence type="ECO:0000256" key="1">
    <source>
        <dbReference type="SAM" id="SignalP"/>
    </source>
</evidence>
<dbReference type="PANTHER" id="PTHR35462">
    <property type="match status" value="1"/>
</dbReference>
<sequence>MVRAGFLLSIFLSMALVPASARASDPDPWFGHDKFLHFSVSNGLAAGGYAVSSLFWEGRTERLIAGGSFSLALGAAKELYDMTGRGDPSWRDFTWDVIGTATGLALAWGIDELFFRSDARKPVEAAATPGGLAIRW</sequence>
<dbReference type="KEGG" id="vin:AKJ08_0796"/>
<reference evidence="2 3" key="1">
    <citation type="submission" date="2015-08" db="EMBL/GenBank/DDBJ databases">
        <authorList>
            <person name="Babu N.S."/>
            <person name="Beckwith C.J."/>
            <person name="Beseler K.G."/>
            <person name="Brison A."/>
            <person name="Carone J.V."/>
            <person name="Caskin T.P."/>
            <person name="Diamond M."/>
            <person name="Durham M.E."/>
            <person name="Foxe J.M."/>
            <person name="Go M."/>
            <person name="Henderson B.A."/>
            <person name="Jones I.B."/>
            <person name="McGettigan J.A."/>
            <person name="Micheletti S.J."/>
            <person name="Nasrallah M.E."/>
            <person name="Ortiz D."/>
            <person name="Piller C.R."/>
            <person name="Privatt S.R."/>
            <person name="Schneider S.L."/>
            <person name="Sharp S."/>
            <person name="Smith T.C."/>
            <person name="Stanton J.D."/>
            <person name="Ullery H.E."/>
            <person name="Wilson R.J."/>
            <person name="Serrano M.G."/>
            <person name="Buck G."/>
            <person name="Lee V."/>
            <person name="Wang Y."/>
            <person name="Carvalho R."/>
            <person name="Voegtly L."/>
            <person name="Shi R."/>
            <person name="Duckworth R."/>
            <person name="Johnson A."/>
            <person name="Loviza R."/>
            <person name="Walstead R."/>
            <person name="Shah Z."/>
            <person name="Kiflezghi M."/>
            <person name="Wade K."/>
            <person name="Ball S.L."/>
            <person name="Bradley K.W."/>
            <person name="Asai D.J."/>
            <person name="Bowman C.A."/>
            <person name="Russell D.A."/>
            <person name="Pope W.H."/>
            <person name="Jacobs-Sera D."/>
            <person name="Hendrix R.W."/>
            <person name="Hatfull G.F."/>
        </authorList>
    </citation>
    <scope>NUCLEOTIDE SEQUENCE [LARGE SCALE GENOMIC DNA]</scope>
    <source>
        <strain evidence="2 3">DSM 27710</strain>
    </source>
</reference>
<protein>
    <submittedName>
        <fullName evidence="2">Putative lipoprotein</fullName>
    </submittedName>
</protein>
<keyword evidence="1" id="KW-0732">Signal</keyword>
<proteinExistence type="predicted"/>
<feature type="signal peptide" evidence="1">
    <location>
        <begin position="1"/>
        <end position="23"/>
    </location>
</feature>